<name>A0ABW8KHH5_9GAMM</name>
<evidence type="ECO:0000256" key="1">
    <source>
        <dbReference type="SAM" id="SignalP"/>
    </source>
</evidence>
<accession>A0ABW8KHH5</accession>
<feature type="chain" id="PRO_5046245361" description="WD40-like Beta Propeller Repeat" evidence="1">
    <location>
        <begin position="25"/>
        <end position="304"/>
    </location>
</feature>
<evidence type="ECO:0000313" key="3">
    <source>
        <dbReference type="Proteomes" id="UP001620397"/>
    </source>
</evidence>
<dbReference type="SUPFAM" id="SSF82171">
    <property type="entry name" value="DPP6 N-terminal domain-like"/>
    <property type="match status" value="1"/>
</dbReference>
<dbReference type="EMBL" id="JADIKL010000006">
    <property type="protein sequence ID" value="MFK2931580.1"/>
    <property type="molecule type" value="Genomic_DNA"/>
</dbReference>
<proteinExistence type="predicted"/>
<protein>
    <recommendedName>
        <fullName evidence="4">WD40-like Beta Propeller Repeat</fullName>
    </recommendedName>
</protein>
<sequence>MMQTILPRCLFSAGLLLAIGTAHATDTATATPQAVTLDGIIHADSDDTLAFTPDGTTVFFDRSEGTRKTIMVSHKIGGRWSQPEVASFSGHGFDQDPVMAPDGSYLLFDSDRPTAPGSKPLVQDYFVGGSGPGSNIWRVDRQGSGWGKPVWLSPVVNNDVFIDFASIAADGSLYFIRWDRQAKVMHTWRAPWRDGRYLPPVRAGLGDPAVSTHDPAVAPDQSFIVFDYGKTKGGLGRLCIAFREGDHWGKPIDLGDTVNKDGPWGSHIASDGHSVYFTGQSGIWRLDLAPWLRQHAAGAAAASM</sequence>
<organism evidence="2 3">
    <name type="scientific">Dyella agri</name>
    <dbReference type="NCBI Taxonomy" id="1926869"/>
    <lineage>
        <taxon>Bacteria</taxon>
        <taxon>Pseudomonadati</taxon>
        <taxon>Pseudomonadota</taxon>
        <taxon>Gammaproteobacteria</taxon>
        <taxon>Lysobacterales</taxon>
        <taxon>Rhodanobacteraceae</taxon>
        <taxon>Dyella</taxon>
    </lineage>
</organism>
<dbReference type="InterPro" id="IPR011042">
    <property type="entry name" value="6-blade_b-propeller_TolB-like"/>
</dbReference>
<dbReference type="Proteomes" id="UP001620397">
    <property type="component" value="Unassembled WGS sequence"/>
</dbReference>
<evidence type="ECO:0008006" key="4">
    <source>
        <dbReference type="Google" id="ProtNLM"/>
    </source>
</evidence>
<keyword evidence="3" id="KW-1185">Reference proteome</keyword>
<reference evidence="2 3" key="1">
    <citation type="submission" date="2020-10" db="EMBL/GenBank/DDBJ databases">
        <title>Phylogeny of dyella-like bacteria.</title>
        <authorList>
            <person name="Fu J."/>
        </authorList>
    </citation>
    <scope>NUCLEOTIDE SEQUENCE [LARGE SCALE GENOMIC DNA]</scope>
    <source>
        <strain evidence="2 3">DKC-1</strain>
    </source>
</reference>
<comment type="caution">
    <text evidence="2">The sequence shown here is derived from an EMBL/GenBank/DDBJ whole genome shotgun (WGS) entry which is preliminary data.</text>
</comment>
<keyword evidence="1" id="KW-0732">Signal</keyword>
<feature type="signal peptide" evidence="1">
    <location>
        <begin position="1"/>
        <end position="24"/>
    </location>
</feature>
<evidence type="ECO:0000313" key="2">
    <source>
        <dbReference type="EMBL" id="MFK2931580.1"/>
    </source>
</evidence>
<dbReference type="RefSeq" id="WP_404540243.1">
    <property type="nucleotide sequence ID" value="NZ_JADIKL010000006.1"/>
</dbReference>
<dbReference type="Gene3D" id="2.120.10.30">
    <property type="entry name" value="TolB, C-terminal domain"/>
    <property type="match status" value="1"/>
</dbReference>
<gene>
    <name evidence="2" type="ORF">ISP14_12350</name>
</gene>